<evidence type="ECO:0000256" key="12">
    <source>
        <dbReference type="SAM" id="SignalP"/>
    </source>
</evidence>
<proteinExistence type="inferred from homology"/>
<keyword evidence="4 11" id="KW-0521">NADP</keyword>
<evidence type="ECO:0000256" key="8">
    <source>
        <dbReference type="PIRSR" id="PIRSR000445-1"/>
    </source>
</evidence>
<keyword evidence="6 11" id="KW-0627">Porphyrin biosynthesis</keyword>
<dbReference type="InterPro" id="IPR015895">
    <property type="entry name" value="4pyrrol_synth_GluRdtase_N"/>
</dbReference>
<dbReference type="Pfam" id="PF00745">
    <property type="entry name" value="GlutR_dimer"/>
    <property type="match status" value="1"/>
</dbReference>
<dbReference type="EMBL" id="BRXW01000642">
    <property type="protein sequence ID" value="GMH71611.1"/>
    <property type="molecule type" value="Genomic_DNA"/>
</dbReference>
<protein>
    <recommendedName>
        <fullName evidence="3 11">Glutamyl-tRNA reductase</fullName>
        <ecNumber evidence="3 11">1.2.1.70</ecNumber>
    </recommendedName>
</protein>
<accession>A0A9W7AJA9</accession>
<dbReference type="PROSITE" id="PS00747">
    <property type="entry name" value="GLUTR"/>
    <property type="match status" value="1"/>
</dbReference>
<dbReference type="PANTHER" id="PTHR43120:SF1">
    <property type="entry name" value="GLUTAMYL-TRNA REDUCTASE 1, CHLOROPLASTIC"/>
    <property type="match status" value="1"/>
</dbReference>
<dbReference type="GO" id="GO:0050661">
    <property type="term" value="F:NADP binding"/>
    <property type="evidence" value="ECO:0007669"/>
    <property type="project" value="InterPro"/>
</dbReference>
<evidence type="ECO:0000256" key="2">
    <source>
        <dbReference type="ARBA" id="ARBA00005916"/>
    </source>
</evidence>
<evidence type="ECO:0000256" key="6">
    <source>
        <dbReference type="ARBA" id="ARBA00023244"/>
    </source>
</evidence>
<comment type="similarity">
    <text evidence="2 11">Belongs to the glutamyl-tRNA reductase family.</text>
</comment>
<keyword evidence="17" id="KW-1185">Reference proteome</keyword>
<feature type="binding site" evidence="9">
    <location>
        <position position="180"/>
    </location>
    <ligand>
        <name>substrate</name>
    </ligand>
</feature>
<reference evidence="17" key="1">
    <citation type="journal article" date="2023" name="Commun. Biol.">
        <title>Genome analysis of Parmales, the sister group of diatoms, reveals the evolutionary specialization of diatoms from phago-mixotrophs to photoautotrophs.</title>
        <authorList>
            <person name="Ban H."/>
            <person name="Sato S."/>
            <person name="Yoshikawa S."/>
            <person name="Yamada K."/>
            <person name="Nakamura Y."/>
            <person name="Ichinomiya M."/>
            <person name="Sato N."/>
            <person name="Blanc-Mathieu R."/>
            <person name="Endo H."/>
            <person name="Kuwata A."/>
            <person name="Ogata H."/>
        </authorList>
    </citation>
    <scope>NUCLEOTIDE SEQUENCE [LARGE SCALE GENOMIC DNA]</scope>
    <source>
        <strain evidence="17">NIES 3700</strain>
    </source>
</reference>
<comment type="catalytic activity">
    <reaction evidence="7 11">
        <text>(S)-4-amino-5-oxopentanoate + tRNA(Glu) + NADP(+) = L-glutamyl-tRNA(Glu) + NADPH + H(+)</text>
        <dbReference type="Rhea" id="RHEA:12344"/>
        <dbReference type="Rhea" id="RHEA-COMP:9663"/>
        <dbReference type="Rhea" id="RHEA-COMP:9680"/>
        <dbReference type="ChEBI" id="CHEBI:15378"/>
        <dbReference type="ChEBI" id="CHEBI:57501"/>
        <dbReference type="ChEBI" id="CHEBI:57783"/>
        <dbReference type="ChEBI" id="CHEBI:58349"/>
        <dbReference type="ChEBI" id="CHEBI:78442"/>
        <dbReference type="ChEBI" id="CHEBI:78520"/>
        <dbReference type="EC" id="1.2.1.70"/>
    </reaction>
</comment>
<organism evidence="16 17">
    <name type="scientific">Triparma laevis f. longispina</name>
    <dbReference type="NCBI Taxonomy" id="1714387"/>
    <lineage>
        <taxon>Eukaryota</taxon>
        <taxon>Sar</taxon>
        <taxon>Stramenopiles</taxon>
        <taxon>Ochrophyta</taxon>
        <taxon>Bolidophyceae</taxon>
        <taxon>Parmales</taxon>
        <taxon>Triparmaceae</taxon>
        <taxon>Triparma</taxon>
    </lineage>
</organism>
<feature type="binding site" evidence="9">
    <location>
        <begin position="109"/>
        <end position="112"/>
    </location>
    <ligand>
        <name>substrate</name>
    </ligand>
</feature>
<evidence type="ECO:0000313" key="16">
    <source>
        <dbReference type="EMBL" id="GMH71611.1"/>
    </source>
</evidence>
<dbReference type="InterPro" id="IPR000343">
    <property type="entry name" value="4pyrrol_synth_GluRdtase"/>
</dbReference>
<comment type="caution">
    <text evidence="16">The sequence shown here is derived from an EMBL/GenBank/DDBJ whole genome shotgun (WGS) entry which is preliminary data.</text>
</comment>
<evidence type="ECO:0000256" key="3">
    <source>
        <dbReference type="ARBA" id="ARBA00012970"/>
    </source>
</evidence>
<evidence type="ECO:0000256" key="11">
    <source>
        <dbReference type="RuleBase" id="RU000584"/>
    </source>
</evidence>
<dbReference type="InterPro" id="IPR015896">
    <property type="entry name" value="4pyrrol_synth_GluRdtase_dimer"/>
</dbReference>
<feature type="signal peptide" evidence="12">
    <location>
        <begin position="1"/>
        <end position="21"/>
    </location>
</feature>
<feature type="site" description="Important for activity" evidence="10">
    <location>
        <position position="159"/>
    </location>
</feature>
<dbReference type="SUPFAM" id="SSF69075">
    <property type="entry name" value="Glutamyl tRNA-reductase dimerization domain"/>
    <property type="match status" value="1"/>
</dbReference>
<gene>
    <name evidence="16" type="ORF">TrLO_g15403</name>
</gene>
<dbReference type="NCBIfam" id="TIGR01035">
    <property type="entry name" value="hemA"/>
    <property type="match status" value="1"/>
</dbReference>
<dbReference type="InterPro" id="IPR036343">
    <property type="entry name" value="GluRdtase_N_sf"/>
</dbReference>
<dbReference type="SUPFAM" id="SSF51735">
    <property type="entry name" value="NAD(P)-binding Rossmann-fold domains"/>
    <property type="match status" value="1"/>
</dbReference>
<keyword evidence="12" id="KW-0732">Signal</keyword>
<name>A0A9W7AJA9_9STRA</name>
<dbReference type="Pfam" id="PF01488">
    <property type="entry name" value="Shikimate_DH"/>
    <property type="match status" value="1"/>
</dbReference>
<evidence type="ECO:0000256" key="10">
    <source>
        <dbReference type="PIRSR" id="PIRSR000445-4"/>
    </source>
</evidence>
<dbReference type="Proteomes" id="UP001165122">
    <property type="component" value="Unassembled WGS sequence"/>
</dbReference>
<dbReference type="GO" id="GO:0006779">
    <property type="term" value="P:porphyrin-containing compound biosynthetic process"/>
    <property type="evidence" value="ECO:0007669"/>
    <property type="project" value="UniProtKB-KW"/>
</dbReference>
<feature type="domain" description="Glutamyl-tRNA reductase N-terminal" evidence="15">
    <location>
        <begin position="66"/>
        <end position="217"/>
    </location>
</feature>
<dbReference type="AlphaFoldDB" id="A0A9W7AJA9"/>
<dbReference type="Pfam" id="PF05201">
    <property type="entry name" value="GlutR_N"/>
    <property type="match status" value="1"/>
</dbReference>
<dbReference type="InterPro" id="IPR006151">
    <property type="entry name" value="Shikm_DH/Glu-tRNA_Rdtase"/>
</dbReference>
<dbReference type="Gene3D" id="3.30.460.30">
    <property type="entry name" value="Glutamyl-tRNA reductase, N-terminal domain"/>
    <property type="match status" value="1"/>
</dbReference>
<evidence type="ECO:0000259" key="13">
    <source>
        <dbReference type="Pfam" id="PF00745"/>
    </source>
</evidence>
<dbReference type="InterPro" id="IPR036291">
    <property type="entry name" value="NAD(P)-bd_dom_sf"/>
</dbReference>
<feature type="binding site" evidence="9">
    <location>
        <position position="169"/>
    </location>
    <ligand>
        <name>substrate</name>
    </ligand>
</feature>
<dbReference type="InterPro" id="IPR018214">
    <property type="entry name" value="GluRdtase_CS"/>
</dbReference>
<evidence type="ECO:0000259" key="14">
    <source>
        <dbReference type="Pfam" id="PF01488"/>
    </source>
</evidence>
<dbReference type="SUPFAM" id="SSF69742">
    <property type="entry name" value="Glutamyl tRNA-reductase catalytic, N-terminal domain"/>
    <property type="match status" value="1"/>
</dbReference>
<feature type="chain" id="PRO_5040988184" description="Glutamyl-tRNA reductase" evidence="12">
    <location>
        <begin position="22"/>
        <end position="488"/>
    </location>
</feature>
<dbReference type="GO" id="GO:0008883">
    <property type="term" value="F:glutamyl-tRNA reductase activity"/>
    <property type="evidence" value="ECO:0007669"/>
    <property type="project" value="UniProtKB-EC"/>
</dbReference>
<evidence type="ECO:0000313" key="17">
    <source>
        <dbReference type="Proteomes" id="UP001165122"/>
    </source>
</evidence>
<dbReference type="FunFam" id="3.30.460.30:FF:000001">
    <property type="entry name" value="Glutamyl-tRNA reductase"/>
    <property type="match status" value="1"/>
</dbReference>
<evidence type="ECO:0000256" key="4">
    <source>
        <dbReference type="ARBA" id="ARBA00022857"/>
    </source>
</evidence>
<comment type="pathway">
    <text evidence="1 11">Porphyrin-containing compound metabolism; protoporphyrin-IX biosynthesis; 5-aminolevulinate from L-glutamyl-tRNA(Glu): step 1/2.</text>
</comment>
<dbReference type="EC" id="1.2.1.70" evidence="3 11"/>
<feature type="domain" description="Tetrapyrrole biosynthesis glutamyl-tRNA reductase dimerisation" evidence="13">
    <location>
        <begin position="387"/>
        <end position="469"/>
    </location>
</feature>
<dbReference type="PIRSF" id="PIRSF000445">
    <property type="entry name" value="4pyrrol_synth_GluRdtase"/>
    <property type="match status" value="1"/>
</dbReference>
<dbReference type="InterPro" id="IPR036453">
    <property type="entry name" value="GluRdtase_dimer_dom_sf"/>
</dbReference>
<evidence type="ECO:0000256" key="5">
    <source>
        <dbReference type="ARBA" id="ARBA00023002"/>
    </source>
</evidence>
<evidence type="ECO:0000256" key="7">
    <source>
        <dbReference type="ARBA" id="ARBA00047464"/>
    </source>
</evidence>
<feature type="active site" description="Nucleophile" evidence="8">
    <location>
        <position position="110"/>
    </location>
</feature>
<dbReference type="HAMAP" id="MF_00087">
    <property type="entry name" value="Glu_tRNA_reductase"/>
    <property type="match status" value="1"/>
</dbReference>
<dbReference type="OrthoDB" id="424281at2759"/>
<feature type="binding site" evidence="9">
    <location>
        <begin position="174"/>
        <end position="176"/>
    </location>
    <ligand>
        <name>substrate</name>
    </ligand>
</feature>
<dbReference type="CDD" id="cd05213">
    <property type="entry name" value="NAD_bind_Glutamyl_tRNA_reduct"/>
    <property type="match status" value="1"/>
</dbReference>
<keyword evidence="5 11" id="KW-0560">Oxidoreductase</keyword>
<evidence type="ECO:0000256" key="9">
    <source>
        <dbReference type="PIRSR" id="PIRSR000445-2"/>
    </source>
</evidence>
<dbReference type="PANTHER" id="PTHR43120">
    <property type="entry name" value="GLUTAMYL-TRNA REDUCTASE 1, CHLOROPLASTIC"/>
    <property type="match status" value="1"/>
</dbReference>
<dbReference type="Gene3D" id="3.40.50.720">
    <property type="entry name" value="NAD(P)-binding Rossmann-like Domain"/>
    <property type="match status" value="1"/>
</dbReference>
<evidence type="ECO:0000259" key="15">
    <source>
        <dbReference type="Pfam" id="PF05201"/>
    </source>
</evidence>
<sequence length="488" mass="54181">MSSFHIKTFLFLLLFPFLTYSFQTSRSPSLSTTRTSLFSTVGEPKKKKSKEQRLAEAKNGLSVHVIGLSIHHASVDVREKLSIPEVMWNDASTNITKSPYVSEAAVLSTCNRFEVYFSSTEERPAMSDVTNYLSKRSGIPPPILRRSLFHLSSTDCITHLFRVSGGLDSLIIGEGQILSQVRQCHLHSIQEDGRGGKVVSRMLEGAVKAGKRVRSETDISKGSVSISSAAAELSEIRSMQALQLPFSEARLCVIGAGKMTRLLITHLASRGLQRISIVNRSYPRPRELAEQFPDVEFEIVLEEDMFDVIGRSDIVYTAASCEEAVISKRLLEENGLINRPLMIVDIGVPRNVEKDSEEVPGVTCYNVDDLSAVVARNTAMRQKEMMEAKTLLEEEAEGFATWQGSLGSIPMINQLQQKAEEYRTVEVKKASKKLSSLSDRELEAVERLSRGIVNKLLHGPMSHIRQSSGKLEDVKDMYGLGEEGKGKK</sequence>
<evidence type="ECO:0000256" key="1">
    <source>
        <dbReference type="ARBA" id="ARBA00005059"/>
    </source>
</evidence>
<feature type="domain" description="Quinate/shikimate 5-dehydrogenase/glutamyl-tRNA reductase" evidence="14">
    <location>
        <begin position="246"/>
        <end position="373"/>
    </location>
</feature>